<proteinExistence type="predicted"/>
<reference evidence="2 3" key="1">
    <citation type="journal article" date="2021" name="Sci. Rep.">
        <title>The distribution of antibiotic resistance genes in chicken gut microbiota commensals.</title>
        <authorList>
            <person name="Juricova H."/>
            <person name="Matiasovicova J."/>
            <person name="Kubasova T."/>
            <person name="Cejkova D."/>
            <person name="Rychlik I."/>
        </authorList>
    </citation>
    <scope>NUCLEOTIDE SEQUENCE [LARGE SCALE GENOMIC DNA]</scope>
    <source>
        <strain evidence="2 3">An411</strain>
    </source>
</reference>
<dbReference type="RefSeq" id="WP_195608017.1">
    <property type="nucleotide sequence ID" value="NZ_JACSNX010000001.1"/>
</dbReference>
<feature type="region of interest" description="Disordered" evidence="1">
    <location>
        <begin position="1"/>
        <end position="26"/>
    </location>
</feature>
<name>A0ABS2FSX0_9FIRM</name>
<protein>
    <submittedName>
        <fullName evidence="2">Uncharacterized protein</fullName>
    </submittedName>
</protein>
<evidence type="ECO:0000256" key="1">
    <source>
        <dbReference type="SAM" id="MobiDB-lite"/>
    </source>
</evidence>
<evidence type="ECO:0000313" key="2">
    <source>
        <dbReference type="EMBL" id="MBM6850218.1"/>
    </source>
</evidence>
<evidence type="ECO:0000313" key="3">
    <source>
        <dbReference type="Proteomes" id="UP000719500"/>
    </source>
</evidence>
<keyword evidence="3" id="KW-1185">Reference proteome</keyword>
<accession>A0ABS2FSX0</accession>
<sequence>MKQTPLKGMKKTPAANNNAGGETMQETEFKIGEVTYEVTRVFSGEKSMGELIADRLVESYSENPTFDEGHT</sequence>
<dbReference type="Proteomes" id="UP000719500">
    <property type="component" value="Unassembled WGS sequence"/>
</dbReference>
<gene>
    <name evidence="2" type="ORF">H9X91_02040</name>
</gene>
<comment type="caution">
    <text evidence="2">The sequence shown here is derived from an EMBL/GenBank/DDBJ whole genome shotgun (WGS) entry which is preliminary data.</text>
</comment>
<feature type="compositionally biased region" description="Polar residues" evidence="1">
    <location>
        <begin position="14"/>
        <end position="26"/>
    </location>
</feature>
<dbReference type="EMBL" id="JACSNX010000001">
    <property type="protein sequence ID" value="MBM6850218.1"/>
    <property type="molecule type" value="Genomic_DNA"/>
</dbReference>
<organism evidence="2 3">
    <name type="scientific">Oscillibacter valericigenes</name>
    <dbReference type="NCBI Taxonomy" id="351091"/>
    <lineage>
        <taxon>Bacteria</taxon>
        <taxon>Bacillati</taxon>
        <taxon>Bacillota</taxon>
        <taxon>Clostridia</taxon>
        <taxon>Eubacteriales</taxon>
        <taxon>Oscillospiraceae</taxon>
        <taxon>Oscillibacter</taxon>
    </lineage>
</organism>